<evidence type="ECO:0000313" key="2">
    <source>
        <dbReference type="Proteomes" id="UP000886653"/>
    </source>
</evidence>
<dbReference type="InterPro" id="IPR032567">
    <property type="entry name" value="RTL1-rel"/>
</dbReference>
<feature type="non-terminal residue" evidence="1">
    <location>
        <position position="1"/>
    </location>
</feature>
<name>A0A9P6T6I9_9BASI</name>
<dbReference type="Gene3D" id="3.10.10.10">
    <property type="entry name" value="HIV Type 1 Reverse Transcriptase, subunit A, domain 1"/>
    <property type="match status" value="1"/>
</dbReference>
<proteinExistence type="predicted"/>
<keyword evidence="2" id="KW-1185">Reference proteome</keyword>
<gene>
    <name evidence="1" type="ORF">CROQUDRAFT_34791</name>
</gene>
<dbReference type="EMBL" id="MU167585">
    <property type="protein sequence ID" value="KAG0139463.1"/>
    <property type="molecule type" value="Genomic_DNA"/>
</dbReference>
<feature type="non-terminal residue" evidence="1">
    <location>
        <position position="60"/>
    </location>
</feature>
<evidence type="ECO:0000313" key="1">
    <source>
        <dbReference type="EMBL" id="KAG0139463.1"/>
    </source>
</evidence>
<accession>A0A9P6T6I9</accession>
<dbReference type="PANTHER" id="PTHR15503:SF22">
    <property type="entry name" value="TRANSPOSON TY3-I GAG POLYPROTEIN"/>
    <property type="match status" value="1"/>
</dbReference>
<comment type="caution">
    <text evidence="1">The sequence shown here is derived from an EMBL/GenBank/DDBJ whole genome shotgun (WGS) entry which is preliminary data.</text>
</comment>
<dbReference type="OrthoDB" id="3250101at2759"/>
<dbReference type="PANTHER" id="PTHR15503">
    <property type="entry name" value="LDOC1 RELATED"/>
    <property type="match status" value="1"/>
</dbReference>
<sequence length="60" mass="6712">DMEVNLRDRSTPPVGRIYPLSQVEEAELDAYLDAQLEEGFIRKSSSPAVSPIFFVKVDGK</sequence>
<dbReference type="AlphaFoldDB" id="A0A9P6T6I9"/>
<protein>
    <submittedName>
        <fullName evidence="1">Uncharacterized protein</fullName>
    </submittedName>
</protein>
<dbReference type="Proteomes" id="UP000886653">
    <property type="component" value="Unassembled WGS sequence"/>
</dbReference>
<dbReference type="InterPro" id="IPR043502">
    <property type="entry name" value="DNA/RNA_pol_sf"/>
</dbReference>
<reference evidence="1" key="1">
    <citation type="submission" date="2013-11" db="EMBL/GenBank/DDBJ databases">
        <title>Genome sequence of the fusiform rust pathogen reveals effectors for host alternation and coevolution with pine.</title>
        <authorList>
            <consortium name="DOE Joint Genome Institute"/>
            <person name="Smith K."/>
            <person name="Pendleton A."/>
            <person name="Kubisiak T."/>
            <person name="Anderson C."/>
            <person name="Salamov A."/>
            <person name="Aerts A."/>
            <person name="Riley R."/>
            <person name="Clum A."/>
            <person name="Lindquist E."/>
            <person name="Ence D."/>
            <person name="Campbell M."/>
            <person name="Kronenberg Z."/>
            <person name="Feau N."/>
            <person name="Dhillon B."/>
            <person name="Hamelin R."/>
            <person name="Burleigh J."/>
            <person name="Smith J."/>
            <person name="Yandell M."/>
            <person name="Nelson C."/>
            <person name="Grigoriev I."/>
            <person name="Davis J."/>
        </authorList>
    </citation>
    <scope>NUCLEOTIDE SEQUENCE</scope>
    <source>
        <strain evidence="1">G11</strain>
    </source>
</reference>
<organism evidence="1 2">
    <name type="scientific">Cronartium quercuum f. sp. fusiforme G11</name>
    <dbReference type="NCBI Taxonomy" id="708437"/>
    <lineage>
        <taxon>Eukaryota</taxon>
        <taxon>Fungi</taxon>
        <taxon>Dikarya</taxon>
        <taxon>Basidiomycota</taxon>
        <taxon>Pucciniomycotina</taxon>
        <taxon>Pucciniomycetes</taxon>
        <taxon>Pucciniales</taxon>
        <taxon>Coleosporiaceae</taxon>
        <taxon>Cronartium</taxon>
    </lineage>
</organism>
<dbReference type="SUPFAM" id="SSF56672">
    <property type="entry name" value="DNA/RNA polymerases"/>
    <property type="match status" value="1"/>
</dbReference>